<dbReference type="RefSeq" id="WP_184041496.1">
    <property type="nucleotide sequence ID" value="NZ_JACHHY010000024.1"/>
</dbReference>
<keyword evidence="4" id="KW-0132">Cell division</keyword>
<proteinExistence type="predicted"/>
<evidence type="ECO:0000256" key="1">
    <source>
        <dbReference type="SAM" id="MobiDB-lite"/>
    </source>
</evidence>
<keyword evidence="5" id="KW-1185">Reference proteome</keyword>
<reference evidence="4 5" key="1">
    <citation type="submission" date="2020-08" db="EMBL/GenBank/DDBJ databases">
        <title>Genomic Encyclopedia of Type Strains, Phase IV (KMG-IV): sequencing the most valuable type-strain genomes for metagenomic binning, comparative biology and taxonomic classification.</title>
        <authorList>
            <person name="Goeker M."/>
        </authorList>
    </citation>
    <scope>NUCLEOTIDE SEQUENCE [LARGE SCALE GENOMIC DNA]</scope>
    <source>
        <strain evidence="4 5">DSM 27165</strain>
    </source>
</reference>
<name>A0A840MNS6_9PROT</name>
<feature type="region of interest" description="Disordered" evidence="1">
    <location>
        <begin position="1"/>
        <end position="22"/>
    </location>
</feature>
<dbReference type="GO" id="GO:0032153">
    <property type="term" value="C:cell division site"/>
    <property type="evidence" value="ECO:0007669"/>
    <property type="project" value="TreeGrafter"/>
</dbReference>
<dbReference type="PANTHER" id="PTHR38687:SF1">
    <property type="entry name" value="CELL DIVISION PROTEIN DEDD"/>
    <property type="match status" value="1"/>
</dbReference>
<feature type="region of interest" description="Disordered" evidence="1">
    <location>
        <begin position="55"/>
        <end position="99"/>
    </location>
</feature>
<dbReference type="AlphaFoldDB" id="A0A840MNS6"/>
<dbReference type="EMBL" id="JACHHY010000024">
    <property type="protein sequence ID" value="MBB5020090.1"/>
    <property type="molecule type" value="Genomic_DNA"/>
</dbReference>
<evidence type="ECO:0000313" key="5">
    <source>
        <dbReference type="Proteomes" id="UP000575898"/>
    </source>
</evidence>
<accession>A0A840MNS6</accession>
<dbReference type="GO" id="GO:0030428">
    <property type="term" value="C:cell septum"/>
    <property type="evidence" value="ECO:0007669"/>
    <property type="project" value="TreeGrafter"/>
</dbReference>
<dbReference type="InterPro" id="IPR007730">
    <property type="entry name" value="SPOR-like_dom"/>
</dbReference>
<feature type="domain" description="SPOR" evidence="3">
    <location>
        <begin position="135"/>
        <end position="215"/>
    </location>
</feature>
<dbReference type="Pfam" id="PF05036">
    <property type="entry name" value="SPOR"/>
    <property type="match status" value="1"/>
</dbReference>
<keyword evidence="2" id="KW-1133">Transmembrane helix</keyword>
<feature type="compositionally biased region" description="Basic and acidic residues" evidence="1">
    <location>
        <begin position="214"/>
        <end position="228"/>
    </location>
</feature>
<feature type="region of interest" description="Disordered" evidence="1">
    <location>
        <begin position="206"/>
        <end position="228"/>
    </location>
</feature>
<dbReference type="InterPro" id="IPR036680">
    <property type="entry name" value="SPOR-like_sf"/>
</dbReference>
<comment type="caution">
    <text evidence="4">The sequence shown here is derived from an EMBL/GenBank/DDBJ whole genome shotgun (WGS) entry which is preliminary data.</text>
</comment>
<evidence type="ECO:0000259" key="3">
    <source>
        <dbReference type="PROSITE" id="PS51724"/>
    </source>
</evidence>
<dbReference type="GO" id="GO:0032506">
    <property type="term" value="P:cytokinetic process"/>
    <property type="evidence" value="ECO:0007669"/>
    <property type="project" value="TreeGrafter"/>
</dbReference>
<dbReference type="PROSITE" id="PS51724">
    <property type="entry name" value="SPOR"/>
    <property type="match status" value="1"/>
</dbReference>
<keyword evidence="2" id="KW-0812">Transmembrane</keyword>
<sequence>MTKDYKSSSRSGGRRSGGGGGSGGVWKGMLIGLFVGVAGAVGAALFLNRHNNPFMQPALKPSEPPRVTKADDPKQTTQPETLQPGMGTKQPTPPESKRFDFYQILPGNAEPAVAPTAKPAESAPTGKEPVTPPPAGEKPGQFLQAGAFQNEADADNLKAKLAMLGVEANIQTTTIPDKGVWHRVRIGPLKSMDEVDRMRQLLTGNGIDSNLVKQKQETKTAHADGAKQ</sequence>
<dbReference type="PANTHER" id="PTHR38687">
    <property type="entry name" value="CELL DIVISION PROTEIN DEDD-RELATED"/>
    <property type="match status" value="1"/>
</dbReference>
<evidence type="ECO:0000313" key="4">
    <source>
        <dbReference type="EMBL" id="MBB5020090.1"/>
    </source>
</evidence>
<organism evidence="4 5">
    <name type="scientific">Chitinivorax tropicus</name>
    <dbReference type="NCBI Taxonomy" id="714531"/>
    <lineage>
        <taxon>Bacteria</taxon>
        <taxon>Pseudomonadati</taxon>
        <taxon>Pseudomonadota</taxon>
        <taxon>Betaproteobacteria</taxon>
        <taxon>Chitinivorax</taxon>
    </lineage>
</organism>
<dbReference type="InterPro" id="IPR052521">
    <property type="entry name" value="Cell_div_SPOR-domain"/>
</dbReference>
<dbReference type="SUPFAM" id="SSF110997">
    <property type="entry name" value="Sporulation related repeat"/>
    <property type="match status" value="1"/>
</dbReference>
<gene>
    <name evidence="4" type="ORF">HNQ59_003403</name>
</gene>
<dbReference type="Proteomes" id="UP000575898">
    <property type="component" value="Unassembled WGS sequence"/>
</dbReference>
<keyword evidence="2" id="KW-0472">Membrane</keyword>
<protein>
    <submittedName>
        <fullName evidence="4">Cell division protein FtsN</fullName>
    </submittedName>
</protein>
<feature type="region of interest" description="Disordered" evidence="1">
    <location>
        <begin position="111"/>
        <end position="141"/>
    </location>
</feature>
<dbReference type="GO" id="GO:0042834">
    <property type="term" value="F:peptidoglycan binding"/>
    <property type="evidence" value="ECO:0007669"/>
    <property type="project" value="InterPro"/>
</dbReference>
<dbReference type="Gene3D" id="3.30.70.1070">
    <property type="entry name" value="Sporulation related repeat"/>
    <property type="match status" value="1"/>
</dbReference>
<evidence type="ECO:0000256" key="2">
    <source>
        <dbReference type="SAM" id="Phobius"/>
    </source>
</evidence>
<feature type="transmembrane region" description="Helical" evidence="2">
    <location>
        <begin position="25"/>
        <end position="47"/>
    </location>
</feature>
<keyword evidence="4" id="KW-0131">Cell cycle</keyword>